<reference evidence="2 3" key="1">
    <citation type="submission" date="2017-12" db="EMBL/GenBank/DDBJ databases">
        <title>Comparative genomics of Botrytis spp.</title>
        <authorList>
            <person name="Valero-Jimenez C.A."/>
            <person name="Tapia P."/>
            <person name="Veloso J."/>
            <person name="Silva-Moreno E."/>
            <person name="Staats M."/>
            <person name="Valdes J.H."/>
            <person name="Van Kan J.A.L."/>
        </authorList>
    </citation>
    <scope>NUCLEOTIDE SEQUENCE [LARGE SCALE GENOMIC DNA]</scope>
    <source>
        <strain evidence="2 3">Bh0001</strain>
    </source>
</reference>
<dbReference type="Proteomes" id="UP000297814">
    <property type="component" value="Unassembled WGS sequence"/>
</dbReference>
<organism evidence="2 3">
    <name type="scientific">Botrytis hyacinthi</name>
    <dbReference type="NCBI Taxonomy" id="278943"/>
    <lineage>
        <taxon>Eukaryota</taxon>
        <taxon>Fungi</taxon>
        <taxon>Dikarya</taxon>
        <taxon>Ascomycota</taxon>
        <taxon>Pezizomycotina</taxon>
        <taxon>Leotiomycetes</taxon>
        <taxon>Helotiales</taxon>
        <taxon>Sclerotiniaceae</taxon>
        <taxon>Botrytis</taxon>
    </lineage>
</organism>
<dbReference type="AlphaFoldDB" id="A0A4Z1GGG7"/>
<comment type="caution">
    <text evidence="2">The sequence shown here is derived from an EMBL/GenBank/DDBJ whole genome shotgun (WGS) entry which is preliminary data.</text>
</comment>
<protein>
    <submittedName>
        <fullName evidence="2">Uncharacterized protein</fullName>
    </submittedName>
</protein>
<keyword evidence="3" id="KW-1185">Reference proteome</keyword>
<evidence type="ECO:0000256" key="1">
    <source>
        <dbReference type="SAM" id="MobiDB-lite"/>
    </source>
</evidence>
<gene>
    <name evidence="2" type="ORF">BHYA_0193g00060</name>
</gene>
<evidence type="ECO:0000313" key="3">
    <source>
        <dbReference type="Proteomes" id="UP000297814"/>
    </source>
</evidence>
<name>A0A4Z1GGG7_9HELO</name>
<proteinExistence type="predicted"/>
<sequence length="160" mass="16812">MKKTKQAAIKATNLQCSDLRFLLGGLLASFLVDQLSMMSSLSGTSSRNSLRHKVNPGSKKPTIPPSPHPLAPSSCLLAQCPGNASAPPLHPSILSLLISPCAGAILTTFGSCGGKPPEAADVYLSVEFITYLPAPFGPLVQEYERARGSPKSRPRKLTGS</sequence>
<feature type="region of interest" description="Disordered" evidence="1">
    <location>
        <begin position="41"/>
        <end position="68"/>
    </location>
</feature>
<accession>A0A4Z1GGG7</accession>
<dbReference type="EMBL" id="PQXK01000193">
    <property type="protein sequence ID" value="TGO34522.1"/>
    <property type="molecule type" value="Genomic_DNA"/>
</dbReference>
<evidence type="ECO:0000313" key="2">
    <source>
        <dbReference type="EMBL" id="TGO34522.1"/>
    </source>
</evidence>